<keyword evidence="2" id="KW-0597">Phosphoprotein</keyword>
<dbReference type="PROSITE" id="PS00012">
    <property type="entry name" value="PHOSPHOPANTETHEINE"/>
    <property type="match status" value="1"/>
</dbReference>
<keyword evidence="5" id="KW-1185">Reference proteome</keyword>
<reference evidence="4 5" key="1">
    <citation type="submission" date="2020-02" db="EMBL/GenBank/DDBJ databases">
        <title>Whole-genome analyses of novel actinobacteria.</title>
        <authorList>
            <person name="Sahin N."/>
            <person name="Tatar D."/>
        </authorList>
    </citation>
    <scope>NUCLEOTIDE SEQUENCE [LARGE SCALE GENOMIC DNA]</scope>
    <source>
        <strain evidence="4 5">SB3404</strain>
    </source>
</reference>
<proteinExistence type="predicted"/>
<evidence type="ECO:0000313" key="4">
    <source>
        <dbReference type="EMBL" id="NGO66961.1"/>
    </source>
</evidence>
<name>A0A6G4WR38_9ACTN</name>
<gene>
    <name evidence="4" type="ORF">G5C65_00995</name>
</gene>
<evidence type="ECO:0000256" key="2">
    <source>
        <dbReference type="ARBA" id="ARBA00022553"/>
    </source>
</evidence>
<dbReference type="Pfam" id="PF00550">
    <property type="entry name" value="PP-binding"/>
    <property type="match status" value="1"/>
</dbReference>
<dbReference type="InterPro" id="IPR036736">
    <property type="entry name" value="ACP-like_sf"/>
</dbReference>
<keyword evidence="1" id="KW-0596">Phosphopantetheine</keyword>
<dbReference type="AlphaFoldDB" id="A0A6G4WR38"/>
<evidence type="ECO:0000259" key="3">
    <source>
        <dbReference type="PROSITE" id="PS50075"/>
    </source>
</evidence>
<evidence type="ECO:0000313" key="5">
    <source>
        <dbReference type="Proteomes" id="UP000477722"/>
    </source>
</evidence>
<dbReference type="InterPro" id="IPR009081">
    <property type="entry name" value="PP-bd_ACP"/>
</dbReference>
<dbReference type="RefSeq" id="WP_165296624.1">
    <property type="nucleotide sequence ID" value="NZ_JAAKZZ010000004.1"/>
</dbReference>
<organism evidence="4 5">
    <name type="scientific">Streptomyces boncukensis</name>
    <dbReference type="NCBI Taxonomy" id="2711219"/>
    <lineage>
        <taxon>Bacteria</taxon>
        <taxon>Bacillati</taxon>
        <taxon>Actinomycetota</taxon>
        <taxon>Actinomycetes</taxon>
        <taxon>Kitasatosporales</taxon>
        <taxon>Streptomycetaceae</taxon>
        <taxon>Streptomyces</taxon>
    </lineage>
</organism>
<sequence length="84" mass="8962">MITVEEVTKLIHREMRGKAPTGIEIAEDTKLGDLGLSSLQVTEIVFTLEETHGVEFDPARAADARTLGDLIAIGNEALAAQDSA</sequence>
<dbReference type="EMBL" id="JAAKZZ010000004">
    <property type="protein sequence ID" value="NGO66961.1"/>
    <property type="molecule type" value="Genomic_DNA"/>
</dbReference>
<comment type="caution">
    <text evidence="4">The sequence shown here is derived from an EMBL/GenBank/DDBJ whole genome shotgun (WGS) entry which is preliminary data.</text>
</comment>
<dbReference type="Gene3D" id="1.10.1200.10">
    <property type="entry name" value="ACP-like"/>
    <property type="match status" value="1"/>
</dbReference>
<evidence type="ECO:0000256" key="1">
    <source>
        <dbReference type="ARBA" id="ARBA00022450"/>
    </source>
</evidence>
<dbReference type="SUPFAM" id="SSF47336">
    <property type="entry name" value="ACP-like"/>
    <property type="match status" value="1"/>
</dbReference>
<feature type="domain" description="Carrier" evidence="3">
    <location>
        <begin position="2"/>
        <end position="78"/>
    </location>
</feature>
<dbReference type="InterPro" id="IPR006162">
    <property type="entry name" value="Ppantetheine_attach_site"/>
</dbReference>
<dbReference type="PROSITE" id="PS50075">
    <property type="entry name" value="CARRIER"/>
    <property type="match status" value="1"/>
</dbReference>
<protein>
    <submittedName>
        <fullName evidence="4">Acyl carrier protein</fullName>
    </submittedName>
</protein>
<dbReference type="Proteomes" id="UP000477722">
    <property type="component" value="Unassembled WGS sequence"/>
</dbReference>
<accession>A0A6G4WR38</accession>